<dbReference type="EMBL" id="GBRH01164153">
    <property type="protein sequence ID" value="JAE33743.1"/>
    <property type="molecule type" value="Transcribed_RNA"/>
</dbReference>
<dbReference type="AlphaFoldDB" id="A0A0A9HLG4"/>
<accession>A0A0A9HLG4</accession>
<protein>
    <submittedName>
        <fullName evidence="1">Uncharacterized protein</fullName>
    </submittedName>
</protein>
<evidence type="ECO:0000313" key="1">
    <source>
        <dbReference type="EMBL" id="JAE33743.1"/>
    </source>
</evidence>
<sequence>MERHALLRPLLHRLAPAAAAAAAPRLRLRRLLRHCRAFSPALPRDTRPPSRPWHWI</sequence>
<proteinExistence type="predicted"/>
<reference evidence="1" key="1">
    <citation type="submission" date="2014-09" db="EMBL/GenBank/DDBJ databases">
        <authorList>
            <person name="Magalhaes I.L.F."/>
            <person name="Oliveira U."/>
            <person name="Santos F.R."/>
            <person name="Vidigal T.H.D.A."/>
            <person name="Brescovit A.D."/>
            <person name="Santos A.J."/>
        </authorList>
    </citation>
    <scope>NUCLEOTIDE SEQUENCE</scope>
    <source>
        <tissue evidence="1">Shoot tissue taken approximately 20 cm above the soil surface</tissue>
    </source>
</reference>
<name>A0A0A9HLG4_ARUDO</name>
<organism evidence="1">
    <name type="scientific">Arundo donax</name>
    <name type="common">Giant reed</name>
    <name type="synonym">Donax arundinaceus</name>
    <dbReference type="NCBI Taxonomy" id="35708"/>
    <lineage>
        <taxon>Eukaryota</taxon>
        <taxon>Viridiplantae</taxon>
        <taxon>Streptophyta</taxon>
        <taxon>Embryophyta</taxon>
        <taxon>Tracheophyta</taxon>
        <taxon>Spermatophyta</taxon>
        <taxon>Magnoliopsida</taxon>
        <taxon>Liliopsida</taxon>
        <taxon>Poales</taxon>
        <taxon>Poaceae</taxon>
        <taxon>PACMAD clade</taxon>
        <taxon>Arundinoideae</taxon>
        <taxon>Arundineae</taxon>
        <taxon>Arundo</taxon>
    </lineage>
</organism>
<reference evidence="1" key="2">
    <citation type="journal article" date="2015" name="Data Brief">
        <title>Shoot transcriptome of the giant reed, Arundo donax.</title>
        <authorList>
            <person name="Barrero R.A."/>
            <person name="Guerrero F.D."/>
            <person name="Moolhuijzen P."/>
            <person name="Goolsby J.A."/>
            <person name="Tidwell J."/>
            <person name="Bellgard S.E."/>
            <person name="Bellgard M.I."/>
        </authorList>
    </citation>
    <scope>NUCLEOTIDE SEQUENCE</scope>
    <source>
        <tissue evidence="1">Shoot tissue taken approximately 20 cm above the soil surface</tissue>
    </source>
</reference>